<feature type="compositionally biased region" description="Acidic residues" evidence="1">
    <location>
        <begin position="1019"/>
        <end position="1029"/>
    </location>
</feature>
<feature type="compositionally biased region" description="Pro residues" evidence="1">
    <location>
        <begin position="507"/>
        <end position="518"/>
    </location>
</feature>
<proteinExistence type="predicted"/>
<evidence type="ECO:0000313" key="3">
    <source>
        <dbReference type="Proteomes" id="UP000567179"/>
    </source>
</evidence>
<feature type="compositionally biased region" description="Low complexity" evidence="1">
    <location>
        <begin position="155"/>
        <end position="173"/>
    </location>
</feature>
<feature type="region of interest" description="Disordered" evidence="1">
    <location>
        <begin position="145"/>
        <end position="735"/>
    </location>
</feature>
<feature type="compositionally biased region" description="Pro residues" evidence="1">
    <location>
        <begin position="602"/>
        <end position="615"/>
    </location>
</feature>
<feature type="compositionally biased region" description="Basic and acidic residues" evidence="1">
    <location>
        <begin position="939"/>
        <end position="952"/>
    </location>
</feature>
<feature type="compositionally biased region" description="Polar residues" evidence="1">
    <location>
        <begin position="526"/>
        <end position="537"/>
    </location>
</feature>
<protein>
    <submittedName>
        <fullName evidence="2">Uncharacterized protein</fullName>
    </submittedName>
</protein>
<feature type="compositionally biased region" description="Basic and acidic residues" evidence="1">
    <location>
        <begin position="560"/>
        <end position="569"/>
    </location>
</feature>
<feature type="compositionally biased region" description="Polar residues" evidence="1">
    <location>
        <begin position="776"/>
        <end position="795"/>
    </location>
</feature>
<feature type="compositionally biased region" description="Low complexity" evidence="1">
    <location>
        <begin position="412"/>
        <end position="425"/>
    </location>
</feature>
<sequence>MSQRRLALHASALSDAEYAVYTGSLKDLVLGDSDAHEGGGEDDEYFARMQMGVREARAWLRGRYADVPVQTIDTILRFFSPSLAPGDTMSGTEFFAALRLVVHASNGTMSAQEVDRGMAFVQGVSHPSFSFPVFISFTHKHFSFPDPTQPAARAQPSGSRPTSTPSSRAQSPSKRYNPFAPAQPQGHGQSSLPSRDPPPPQHPQHPSLAHSSYSSYKRESHRGESAHGSSASRPRSQGQGSGHSQSQSHGHNPFTTVHTVAIASSSAGPPQIPPRKPPSESSTAAHPASVSTLPSAEIASKRKSAPPVPPPRPSRRDGDRDRSMSPTKAPGMSRSNSVLQTAPPPPPQPPLPSSFMPSTSSFPHAQTVPLVPAAPHITTPLMRQSLHASQIGQSLQKAEARMEKERVMQVLRTSAGAGSTSGSAETSEERGRAPPLPQRRPSGRIAPPPPAQGTKPSTSSVTREGKGRQQLPSPPSSMGSIASIENVALAGDLAKRERERLSSRSPTKPPPPPPPPPPPHRRRETVSNVSSGASYAQNEYPEASGSGTAVGTPSRPPPTHPDRAKRNLESFEAVYGPTLVFPSTPSEHGHDQAGMPSSPFSPVSPSPPSGSPSPSPLSRYGRDTMGSGSGPATPPGVAPRVFRSKSMHYKPPLPPPYGTAATVGDAASASASPFASSSAAQSRIAQASPAPPPPPARRKRPESFQVLPSSSHSASYASLTNNSNSGLGGPFGLVSPTTGTMNAYGVVAAAGYGSTKDIPERGGLGYVPPAKPFNAFGSTSKTPVRRTSLSVSTTPAGVGAHRERDGDGERSDTVDRDRDSDVFAALAKDSTAPSSKDRPNPIAGLKSTFASANAALMPTLERAREGLDKARYKAEAGLSRRGYMRHNVGYGYASGGRGERDDGSGGSSDDEAPLSDPRGGKGNSDEEEIRGGMRGLSISRERERDRARERQEMAGLVGGVDGRMKAPSARMKTTKKGRSRDVDRDSAAAPSGRSARGHGYGLERDWDEDEDRPSVDAGPDVDSDSDDDRENPGRARGLGTEKDNLKWPAGEGWKPL</sequence>
<evidence type="ECO:0000313" key="2">
    <source>
        <dbReference type="EMBL" id="KAF5323231.1"/>
    </source>
</evidence>
<feature type="region of interest" description="Disordered" evidence="1">
    <location>
        <begin position="754"/>
        <end position="845"/>
    </location>
</feature>
<feature type="compositionally biased region" description="Low complexity" evidence="1">
    <location>
        <begin position="709"/>
        <end position="718"/>
    </location>
</feature>
<comment type="caution">
    <text evidence="2">The sequence shown here is derived from an EMBL/GenBank/DDBJ whole genome shotgun (WGS) entry which is preliminary data.</text>
</comment>
<feature type="compositionally biased region" description="Basic and acidic residues" evidence="1">
    <location>
        <begin position="493"/>
        <end position="502"/>
    </location>
</feature>
<feature type="compositionally biased region" description="Polar residues" evidence="1">
    <location>
        <begin position="279"/>
        <end position="294"/>
    </location>
</feature>
<feature type="compositionally biased region" description="Basic and acidic residues" evidence="1">
    <location>
        <begin position="314"/>
        <end position="323"/>
    </location>
</feature>
<dbReference type="OrthoDB" id="2553626at2759"/>
<reference evidence="2 3" key="1">
    <citation type="journal article" date="2020" name="ISME J.">
        <title>Uncovering the hidden diversity of litter-decomposition mechanisms in mushroom-forming fungi.</title>
        <authorList>
            <person name="Floudas D."/>
            <person name="Bentzer J."/>
            <person name="Ahren D."/>
            <person name="Johansson T."/>
            <person name="Persson P."/>
            <person name="Tunlid A."/>
        </authorList>
    </citation>
    <scope>NUCLEOTIDE SEQUENCE [LARGE SCALE GENOMIC DNA]</scope>
    <source>
        <strain evidence="2 3">CBS 101986</strain>
    </source>
</reference>
<organism evidence="2 3">
    <name type="scientific">Psilocybe cf. subviscida</name>
    <dbReference type="NCBI Taxonomy" id="2480587"/>
    <lineage>
        <taxon>Eukaryota</taxon>
        <taxon>Fungi</taxon>
        <taxon>Dikarya</taxon>
        <taxon>Basidiomycota</taxon>
        <taxon>Agaricomycotina</taxon>
        <taxon>Agaricomycetes</taxon>
        <taxon>Agaricomycetidae</taxon>
        <taxon>Agaricales</taxon>
        <taxon>Agaricineae</taxon>
        <taxon>Strophariaceae</taxon>
        <taxon>Psilocybe</taxon>
    </lineage>
</organism>
<feature type="compositionally biased region" description="Polar residues" evidence="1">
    <location>
        <begin position="253"/>
        <end position="268"/>
    </location>
</feature>
<gene>
    <name evidence="2" type="ORF">D9619_013526</name>
</gene>
<feature type="compositionally biased region" description="Basic and acidic residues" evidence="1">
    <location>
        <begin position="216"/>
        <end position="225"/>
    </location>
</feature>
<dbReference type="AlphaFoldDB" id="A0A8H5F4E0"/>
<feature type="compositionally biased region" description="Pro residues" evidence="1">
    <location>
        <begin position="342"/>
        <end position="352"/>
    </location>
</feature>
<keyword evidence="3" id="KW-1185">Reference proteome</keyword>
<feature type="region of interest" description="Disordered" evidence="1">
    <location>
        <begin position="875"/>
        <end position="1056"/>
    </location>
</feature>
<evidence type="ECO:0000256" key="1">
    <source>
        <dbReference type="SAM" id="MobiDB-lite"/>
    </source>
</evidence>
<feature type="compositionally biased region" description="Basic and acidic residues" evidence="1">
    <location>
        <begin position="800"/>
        <end position="821"/>
    </location>
</feature>
<feature type="compositionally biased region" description="Low complexity" evidence="1">
    <location>
        <begin position="353"/>
        <end position="363"/>
    </location>
</feature>
<feature type="compositionally biased region" description="Polar residues" evidence="1">
    <location>
        <begin position="386"/>
        <end position="396"/>
    </location>
</feature>
<dbReference type="Proteomes" id="UP000567179">
    <property type="component" value="Unassembled WGS sequence"/>
</dbReference>
<accession>A0A8H5F4E0</accession>
<feature type="compositionally biased region" description="Low complexity" evidence="1">
    <location>
        <begin position="236"/>
        <end position="251"/>
    </location>
</feature>
<feature type="compositionally biased region" description="Low complexity" evidence="1">
    <location>
        <begin position="666"/>
        <end position="688"/>
    </location>
</feature>
<dbReference type="EMBL" id="JAACJJ010000019">
    <property type="protein sequence ID" value="KAF5323231.1"/>
    <property type="molecule type" value="Genomic_DNA"/>
</dbReference>
<name>A0A8H5F4E0_9AGAR</name>
<feature type="compositionally biased region" description="Basic and acidic residues" evidence="1">
    <location>
        <begin position="398"/>
        <end position="407"/>
    </location>
</feature>